<keyword evidence="3" id="KW-1185">Reference proteome</keyword>
<dbReference type="KEGG" id="vnx:VNE69_09092"/>
<dbReference type="AlphaFoldDB" id="A0AAX4JEX8"/>
<dbReference type="Proteomes" id="UP001334084">
    <property type="component" value="Chromosome 9"/>
</dbReference>
<dbReference type="SMART" id="SM01126">
    <property type="entry name" value="DDE_Tnp_IS1595"/>
    <property type="match status" value="1"/>
</dbReference>
<dbReference type="EMBL" id="CP142734">
    <property type="protein sequence ID" value="WUR04537.1"/>
    <property type="molecule type" value="Genomic_DNA"/>
</dbReference>
<dbReference type="PANTHER" id="PTHR47163">
    <property type="entry name" value="DDE_TNP_IS1595 DOMAIN-CONTAINING PROTEIN"/>
    <property type="match status" value="1"/>
</dbReference>
<gene>
    <name evidence="2" type="ORF">VNE69_09092</name>
</gene>
<dbReference type="Pfam" id="PF12762">
    <property type="entry name" value="DDE_Tnp_IS1595"/>
    <property type="match status" value="1"/>
</dbReference>
<protein>
    <submittedName>
        <fullName evidence="2">DDE-TNP-IS1595 domain-containing protein</fullName>
    </submittedName>
</protein>
<dbReference type="GeneID" id="90542371"/>
<proteinExistence type="predicted"/>
<sequence length="178" mass="20432">MKIIKTAFFIDKKGYKCPSKKCKRKYLYCWVFSYTNYQAINFGQMAESTYNEFKNVLIDFISETPSRIEKIGGGNTRIQIDITAICNGLVIDNPSKHETLLEKFKKYILPGTIIVSDGYSSYPKAVANFGSVHELVNHSKGFVNGEGGHTNQIENFWSNLDHDYRKRSELNYNLSLNF</sequence>
<dbReference type="InterPro" id="IPR053164">
    <property type="entry name" value="IS1016-like_transposase"/>
</dbReference>
<dbReference type="InterPro" id="IPR024445">
    <property type="entry name" value="Tnp_ISXO2-like"/>
</dbReference>
<organism evidence="2 3">
    <name type="scientific">Vairimorpha necatrix</name>
    <dbReference type="NCBI Taxonomy" id="6039"/>
    <lineage>
        <taxon>Eukaryota</taxon>
        <taxon>Fungi</taxon>
        <taxon>Fungi incertae sedis</taxon>
        <taxon>Microsporidia</taxon>
        <taxon>Nosematidae</taxon>
        <taxon>Vairimorpha</taxon>
    </lineage>
</organism>
<name>A0AAX4JEX8_9MICR</name>
<evidence type="ECO:0000313" key="2">
    <source>
        <dbReference type="EMBL" id="WUR04537.1"/>
    </source>
</evidence>
<feature type="domain" description="ISXO2-like transposase" evidence="1">
    <location>
        <begin position="70"/>
        <end position="169"/>
    </location>
</feature>
<evidence type="ECO:0000259" key="1">
    <source>
        <dbReference type="SMART" id="SM01126"/>
    </source>
</evidence>
<accession>A0AAX4JEX8</accession>
<reference evidence="2" key="1">
    <citation type="journal article" date="2024" name="BMC Genomics">
        <title>Functional annotation of a divergent genome using sequence and structure-based similarity.</title>
        <authorList>
            <person name="Svedberg D."/>
            <person name="Winiger R.R."/>
            <person name="Berg A."/>
            <person name="Sharma H."/>
            <person name="Tellgren-Roth C."/>
            <person name="Debrunner-Vossbrinck B.A."/>
            <person name="Vossbrinck C.R."/>
            <person name="Barandun J."/>
        </authorList>
    </citation>
    <scope>NUCLEOTIDE SEQUENCE</scope>
    <source>
        <strain evidence="2">Illinois isolate</strain>
    </source>
</reference>
<evidence type="ECO:0000313" key="3">
    <source>
        <dbReference type="Proteomes" id="UP001334084"/>
    </source>
</evidence>
<dbReference type="RefSeq" id="XP_065330682.1">
    <property type="nucleotide sequence ID" value="XM_065474610.1"/>
</dbReference>
<dbReference type="PANTHER" id="PTHR47163:SF2">
    <property type="entry name" value="SI:DKEY-17M8.2"/>
    <property type="match status" value="1"/>
</dbReference>